<evidence type="ECO:0000256" key="7">
    <source>
        <dbReference type="ARBA" id="ARBA00012254"/>
    </source>
</evidence>
<dbReference type="FunFam" id="3.30.1330.10:FF:000001">
    <property type="entry name" value="Phosphoribosylformylglycinamidine cyclo-ligase"/>
    <property type="match status" value="1"/>
</dbReference>
<evidence type="ECO:0000256" key="8">
    <source>
        <dbReference type="ARBA" id="ARBA00013047"/>
    </source>
</evidence>
<evidence type="ECO:0000256" key="15">
    <source>
        <dbReference type="ARBA" id="ARBA00022755"/>
    </source>
</evidence>
<dbReference type="GO" id="GO:0005829">
    <property type="term" value="C:cytosol"/>
    <property type="evidence" value="ECO:0000318"/>
    <property type="project" value="GO_Central"/>
</dbReference>
<keyword evidence="12" id="KW-0808">Transferase</keyword>
<dbReference type="SUPFAM" id="SSF56042">
    <property type="entry name" value="PurM C-terminal domain-like"/>
    <property type="match status" value="1"/>
</dbReference>
<dbReference type="InterPro" id="IPR037123">
    <property type="entry name" value="PRibGlycinamide_synth_C_sf"/>
</dbReference>
<dbReference type="FunFam" id="3.90.650.10:FF:000019">
    <property type="entry name" value="Trifunctional purine biosynthetic protein adenosine-3"/>
    <property type="match status" value="1"/>
</dbReference>
<dbReference type="InterPro" id="IPR013815">
    <property type="entry name" value="ATP_grasp_subdomain_1"/>
</dbReference>
<dbReference type="Pfam" id="PF00551">
    <property type="entry name" value="Formyl_trans_N"/>
    <property type="match status" value="1"/>
</dbReference>
<reference evidence="22 23" key="1">
    <citation type="journal article" date="2008" name="Nature">
        <title>The genome of the choanoflagellate Monosiga brevicollis and the origin of metazoans.</title>
        <authorList>
            <consortium name="JGI Sequencing"/>
            <person name="King N."/>
            <person name="Westbrook M.J."/>
            <person name="Young S.L."/>
            <person name="Kuo A."/>
            <person name="Abedin M."/>
            <person name="Chapman J."/>
            <person name="Fairclough S."/>
            <person name="Hellsten U."/>
            <person name="Isogai Y."/>
            <person name="Letunic I."/>
            <person name="Marr M."/>
            <person name="Pincus D."/>
            <person name="Putnam N."/>
            <person name="Rokas A."/>
            <person name="Wright K.J."/>
            <person name="Zuzow R."/>
            <person name="Dirks W."/>
            <person name="Good M."/>
            <person name="Goodstein D."/>
            <person name="Lemons D."/>
            <person name="Li W."/>
            <person name="Lyons J.B."/>
            <person name="Morris A."/>
            <person name="Nichols S."/>
            <person name="Richter D.J."/>
            <person name="Salamov A."/>
            <person name="Bork P."/>
            <person name="Lim W.A."/>
            <person name="Manning G."/>
            <person name="Miller W.T."/>
            <person name="McGinnis W."/>
            <person name="Shapiro H."/>
            <person name="Tjian R."/>
            <person name="Grigoriev I.V."/>
            <person name="Rokhsar D."/>
        </authorList>
    </citation>
    <scope>NUCLEOTIDE SEQUENCE [LARGE SCALE GENOMIC DNA]</scope>
    <source>
        <strain evidence="23">MX1 / ATCC 50154</strain>
    </source>
</reference>
<dbReference type="InterPro" id="IPR011054">
    <property type="entry name" value="Rudment_hybrid_motif"/>
</dbReference>
<dbReference type="Gene3D" id="3.30.470.20">
    <property type="entry name" value="ATP-grasp fold, B domain"/>
    <property type="match status" value="1"/>
</dbReference>
<evidence type="ECO:0000256" key="12">
    <source>
        <dbReference type="ARBA" id="ARBA00022679"/>
    </source>
</evidence>
<dbReference type="InterPro" id="IPR020561">
    <property type="entry name" value="PRibGlycinamid_synth_ATP-grasp"/>
</dbReference>
<dbReference type="SMART" id="SM01209">
    <property type="entry name" value="GARS_A"/>
    <property type="match status" value="1"/>
</dbReference>
<dbReference type="SUPFAM" id="SSF56059">
    <property type="entry name" value="Glutathione synthetase ATP-binding domain-like"/>
    <property type="match status" value="1"/>
</dbReference>
<evidence type="ECO:0000256" key="13">
    <source>
        <dbReference type="ARBA" id="ARBA00022723"/>
    </source>
</evidence>
<dbReference type="SUPFAM" id="SSF53328">
    <property type="entry name" value="Formyltransferase"/>
    <property type="match status" value="1"/>
</dbReference>
<dbReference type="NCBIfam" id="TIGR00877">
    <property type="entry name" value="purD"/>
    <property type="match status" value="1"/>
</dbReference>
<evidence type="ECO:0000256" key="19">
    <source>
        <dbReference type="PROSITE-ProRule" id="PRU00409"/>
    </source>
</evidence>
<dbReference type="InterPro" id="IPR000115">
    <property type="entry name" value="PRibGlycinamide_synth"/>
</dbReference>
<dbReference type="GO" id="GO:0004644">
    <property type="term" value="F:phosphoribosylglycinamide formyltransferase activity"/>
    <property type="evidence" value="ECO:0007669"/>
    <property type="project" value="UniProtKB-EC"/>
</dbReference>
<dbReference type="EC" id="2.1.2.2" evidence="7"/>
<dbReference type="Gene3D" id="3.90.650.10">
    <property type="entry name" value="PurM-like C-terminal domain"/>
    <property type="match status" value="1"/>
</dbReference>
<dbReference type="SUPFAM" id="SSF51246">
    <property type="entry name" value="Rudiment single hybrid motif"/>
    <property type="match status" value="1"/>
</dbReference>
<dbReference type="Gene3D" id="3.90.600.10">
    <property type="entry name" value="Phosphoribosylglycinamide synthetase, C-terminal domain"/>
    <property type="match status" value="1"/>
</dbReference>
<dbReference type="eggNOG" id="KOG0237">
    <property type="taxonomic scope" value="Eukaryota"/>
</dbReference>
<dbReference type="FunCoup" id="A9UXN2">
    <property type="interactions" value="1135"/>
</dbReference>
<accession>A9UXN2</accession>
<comment type="pathway">
    <text evidence="3">Purine metabolism; IMP biosynthesis via de novo pathway; N(1)-(5-phospho-D-ribosyl)glycinamide from 5-phospho-alpha-D-ribose 1-diphosphate: step 2/2.</text>
</comment>
<dbReference type="FunFam" id="3.30.1490.20:FF:000006">
    <property type="entry name" value="phosphoribosylamine--glycine ligase, chloroplastic-like"/>
    <property type="match status" value="1"/>
</dbReference>
<dbReference type="Pfam" id="PF00586">
    <property type="entry name" value="AIRS"/>
    <property type="match status" value="1"/>
</dbReference>
<dbReference type="InterPro" id="IPR004607">
    <property type="entry name" value="GART"/>
</dbReference>
<comment type="similarity">
    <text evidence="6">In the central section; belongs to the AIR synthase family.</text>
</comment>
<evidence type="ECO:0000256" key="10">
    <source>
        <dbReference type="ARBA" id="ARBA00021140"/>
    </source>
</evidence>
<evidence type="ECO:0000256" key="4">
    <source>
        <dbReference type="ARBA" id="ARBA00007423"/>
    </source>
</evidence>
<evidence type="ECO:0000313" key="23">
    <source>
        <dbReference type="Proteomes" id="UP000001357"/>
    </source>
</evidence>
<evidence type="ECO:0000256" key="3">
    <source>
        <dbReference type="ARBA" id="ARBA00005174"/>
    </source>
</evidence>
<dbReference type="InterPro" id="IPR004733">
    <property type="entry name" value="PurM_cligase"/>
</dbReference>
<protein>
    <recommendedName>
        <fullName evidence="10">Trifunctional purine biosynthetic protein adenosine-3</fullName>
        <ecNumber evidence="7">2.1.2.2</ecNumber>
        <ecNumber evidence="8">6.3.3.1</ecNumber>
        <ecNumber evidence="9">6.3.4.13</ecNumber>
    </recommendedName>
</protein>
<dbReference type="FunFam" id="3.40.50.170:FF:000006">
    <property type="entry name" value="Trifunctional purine biosynthetic protein adenosine-3"/>
    <property type="match status" value="1"/>
</dbReference>
<dbReference type="KEGG" id="mbr:MONBRDRAFT_21490"/>
<dbReference type="GO" id="GO:0046084">
    <property type="term" value="P:adenine biosynthetic process"/>
    <property type="evidence" value="ECO:0000318"/>
    <property type="project" value="GO_Central"/>
</dbReference>
<dbReference type="FunFam" id="3.90.600.10:FF:000001">
    <property type="entry name" value="Trifunctional purine biosynthetic protein adenosine-3"/>
    <property type="match status" value="1"/>
</dbReference>
<comment type="pathway">
    <text evidence="2">Purine metabolism; IMP biosynthesis via de novo pathway; N(2)-formyl-N(1)-(5-phospho-D-ribosyl)glycinamide from N(1)-(5-phospho-D-ribosyl)glycinamide (10-formyl THF route): step 1/1.</text>
</comment>
<evidence type="ECO:0000256" key="16">
    <source>
        <dbReference type="ARBA" id="ARBA00022840"/>
    </source>
</evidence>
<dbReference type="PANTHER" id="PTHR10520">
    <property type="entry name" value="TRIFUNCTIONAL PURINE BIOSYNTHETIC PROTEIN ADENOSINE-3-RELATED"/>
    <property type="match status" value="1"/>
</dbReference>
<evidence type="ECO:0000256" key="14">
    <source>
        <dbReference type="ARBA" id="ARBA00022741"/>
    </source>
</evidence>
<organism evidence="22 23">
    <name type="scientific">Monosiga brevicollis</name>
    <name type="common">Choanoflagellate</name>
    <dbReference type="NCBI Taxonomy" id="81824"/>
    <lineage>
        <taxon>Eukaryota</taxon>
        <taxon>Choanoflagellata</taxon>
        <taxon>Craspedida</taxon>
        <taxon>Salpingoecidae</taxon>
        <taxon>Monosiga</taxon>
    </lineage>
</organism>
<dbReference type="GO" id="GO:0005524">
    <property type="term" value="F:ATP binding"/>
    <property type="evidence" value="ECO:0007669"/>
    <property type="project" value="UniProtKB-UniRule"/>
</dbReference>
<dbReference type="GO" id="GO:0046872">
    <property type="term" value="F:metal ion binding"/>
    <property type="evidence" value="ECO:0007669"/>
    <property type="project" value="UniProtKB-KW"/>
</dbReference>
<dbReference type="STRING" id="81824.A9UXN2"/>
<evidence type="ECO:0000256" key="2">
    <source>
        <dbReference type="ARBA" id="ARBA00005054"/>
    </source>
</evidence>
<dbReference type="SMART" id="SM01210">
    <property type="entry name" value="GARS_C"/>
    <property type="match status" value="1"/>
</dbReference>
<dbReference type="Gene3D" id="3.30.1330.10">
    <property type="entry name" value="PurM-like, N-terminal domain"/>
    <property type="match status" value="1"/>
</dbReference>
<comment type="similarity">
    <text evidence="5">In the C-terminal section; belongs to the GART family.</text>
</comment>
<evidence type="ECO:0000256" key="5">
    <source>
        <dbReference type="ARBA" id="ARBA00008630"/>
    </source>
</evidence>
<keyword evidence="18" id="KW-0511">Multifunctional enzyme</keyword>
<dbReference type="InterPro" id="IPR036477">
    <property type="entry name" value="Formyl_transf_N_sf"/>
</dbReference>
<evidence type="ECO:0000259" key="21">
    <source>
        <dbReference type="PROSITE" id="PS50975"/>
    </source>
</evidence>
<dbReference type="Pfam" id="PF01071">
    <property type="entry name" value="GARS_A"/>
    <property type="match status" value="1"/>
</dbReference>
<keyword evidence="13" id="KW-0479">Metal-binding</keyword>
<dbReference type="EMBL" id="CH991549">
    <property type="protein sequence ID" value="EDQ90040.1"/>
    <property type="molecule type" value="Genomic_DNA"/>
</dbReference>
<dbReference type="NCBIfam" id="TIGR00878">
    <property type="entry name" value="purM"/>
    <property type="match status" value="1"/>
</dbReference>
<dbReference type="Pfam" id="PF02769">
    <property type="entry name" value="AIRS_C"/>
    <property type="match status" value="1"/>
</dbReference>
<keyword evidence="15" id="KW-0658">Purine biosynthesis</keyword>
<sequence>MLWPGAWRSHPRCFAFLSRASQIELVVVGPEQPLADGLTDVLLSHNINCYGPTQAAAQLEASKSFAKDFMAKHGIPTARYATFSNADQATAFIDHADFPALVVKASGLAAGKGVVVAKDRAEAKDAARTMLDGRFGEASSSVVIEELLSGPEVSILAFCDGDSAVLMPPAQDHKRQLDGDLGPNTGGMGAYAPVPFVSQEVLDTIHETVFLRVLEGMKAAGTPYHGTLYAGLMLTQEGPRVLEFNCRFGDPETQARPDGSLPGGSLPNYAQLRAQGQLQPDGHQNQHRKAAACVVMASKGYPEAYPKGLPIVGLDANHQLNEETIIFHAGTAVQNKQLVTSGGRVLSVTACADDLEVACQQAYNGIVNIDFEGAQYRRDIAGQVIRRAKASGLTYKSAGVDIDAGDHLVDLIKPLAGATKRSGCDAQLGGFGGMFDLAAAGFKDPVLVSGTDGVGTKLKVAHAVDKHDTIGIDLVAMCANDVLTCGAEPLFFLDYLATGKLEVDQMHQVVQGVSAGCLQAGCALLGGETAEMPGMYSNGHYDVAGFVVGAAERDQILPRIETVKPGDVVLGLSSSGVHSNGYSLVRRLVSKLGLDYNEPSPFSDNQSLGEALLEPTRIYSRQLLPLIRKNLVKAMAHITGGGLPGNVVRVLPDACTVRLNAQSWPMPPVFQWISTMGQVEAHEMSRTFNCGLGMVIVVDAAHVAEIQELLPEVMIIGSVEARGAEPVVVRETCVTMRKRVAVLISGTGTNLQALIDASSNEDFPAEIALVISNKPGVKGLERASAHGIPSAVVHHKEFDTRETFEQAIQQHLEQYKIDLVCLAGFMRILTPYFVNLWKGRLLNTHPALLPAFKGMHGARMAIEAGVRISGCTVHFVEAEVDAGAIVCQRAVPVFPSDDEDTLQDRIKTAEHEAYPEALQLVASGRCSLGSDGRLVWQQ</sequence>
<evidence type="ECO:0000256" key="20">
    <source>
        <dbReference type="SAM" id="MobiDB-lite"/>
    </source>
</evidence>
<dbReference type="PANTHER" id="PTHR10520:SF12">
    <property type="entry name" value="TRIFUNCTIONAL PURINE BIOSYNTHETIC PROTEIN ADENOSINE-3"/>
    <property type="match status" value="1"/>
</dbReference>
<dbReference type="InterPro" id="IPR016185">
    <property type="entry name" value="PreATP-grasp_dom_sf"/>
</dbReference>
<dbReference type="Pfam" id="PF02843">
    <property type="entry name" value="GARS_C"/>
    <property type="match status" value="1"/>
</dbReference>
<keyword evidence="23" id="KW-1185">Reference proteome</keyword>
<dbReference type="GO" id="GO:0004637">
    <property type="term" value="F:phosphoribosylamine-glycine ligase activity"/>
    <property type="evidence" value="ECO:0000318"/>
    <property type="project" value="GO_Central"/>
</dbReference>
<dbReference type="PROSITE" id="PS00373">
    <property type="entry name" value="GART"/>
    <property type="match status" value="1"/>
</dbReference>
<keyword evidence="11" id="KW-0436">Ligase</keyword>
<evidence type="ECO:0000256" key="18">
    <source>
        <dbReference type="ARBA" id="ARBA00023268"/>
    </source>
</evidence>
<evidence type="ECO:0000313" key="22">
    <source>
        <dbReference type="EMBL" id="EDQ90040.1"/>
    </source>
</evidence>
<dbReference type="UniPathway" id="UPA00074">
    <property type="reaction ID" value="UER00125"/>
</dbReference>
<dbReference type="GO" id="GO:0006189">
    <property type="term" value="P:'de novo' IMP biosynthetic process"/>
    <property type="evidence" value="ECO:0007669"/>
    <property type="project" value="UniProtKB-UniPathway"/>
</dbReference>
<feature type="domain" description="ATP-grasp" evidence="21">
    <location>
        <begin position="67"/>
        <end position="275"/>
    </location>
</feature>
<dbReference type="InterPro" id="IPR002376">
    <property type="entry name" value="Formyl_transf_N"/>
</dbReference>
<dbReference type="Proteomes" id="UP000001357">
    <property type="component" value="Unassembled WGS sequence"/>
</dbReference>
<evidence type="ECO:0000256" key="17">
    <source>
        <dbReference type="ARBA" id="ARBA00023211"/>
    </source>
</evidence>
<dbReference type="SUPFAM" id="SSF52440">
    <property type="entry name" value="PreATP-grasp domain"/>
    <property type="match status" value="1"/>
</dbReference>
<dbReference type="HAMAP" id="MF_01930">
    <property type="entry name" value="PurN"/>
    <property type="match status" value="1"/>
</dbReference>
<name>A9UXN2_MONBE</name>
<proteinExistence type="inferred from homology"/>
<dbReference type="InterPro" id="IPR016188">
    <property type="entry name" value="PurM-like_N"/>
</dbReference>
<dbReference type="GeneID" id="5890582"/>
<keyword evidence="17" id="KW-0464">Manganese</keyword>
<dbReference type="EC" id="6.3.4.13" evidence="9"/>
<comment type="pathway">
    <text evidence="1">Purine metabolism; IMP biosynthesis via de novo pathway; 5-amino-1-(5-phospho-D-ribosyl)imidazole from N(2)-formyl-N(1)-(5-phospho-D-ribosyl)glycinamide: step 2/2.</text>
</comment>
<dbReference type="eggNOG" id="KOG3076">
    <property type="taxonomic scope" value="Eukaryota"/>
</dbReference>
<dbReference type="OMA" id="EVMQACC"/>
<comment type="similarity">
    <text evidence="4">In the N-terminal section; belongs to the GARS family.</text>
</comment>
<dbReference type="InParanoid" id="A9UXN2"/>
<evidence type="ECO:0000256" key="6">
    <source>
        <dbReference type="ARBA" id="ARBA00008696"/>
    </source>
</evidence>
<dbReference type="Gene3D" id="3.30.1490.20">
    <property type="entry name" value="ATP-grasp fold, A domain"/>
    <property type="match status" value="1"/>
</dbReference>
<dbReference type="NCBIfam" id="TIGR00639">
    <property type="entry name" value="PurN"/>
    <property type="match status" value="1"/>
</dbReference>
<dbReference type="AlphaFoldDB" id="A9UXN2"/>
<dbReference type="EC" id="6.3.3.1" evidence="8"/>
<dbReference type="CDD" id="cd02196">
    <property type="entry name" value="PurM"/>
    <property type="match status" value="1"/>
</dbReference>
<dbReference type="InterPro" id="IPR020560">
    <property type="entry name" value="PRibGlycinamide_synth_C-dom"/>
</dbReference>
<evidence type="ECO:0000256" key="9">
    <source>
        <dbReference type="ARBA" id="ARBA00013255"/>
    </source>
</evidence>
<dbReference type="SUPFAM" id="SSF55326">
    <property type="entry name" value="PurM N-terminal domain-like"/>
    <property type="match status" value="1"/>
</dbReference>
<gene>
    <name evidence="22" type="ORF">MONBRDRAFT_21490</name>
</gene>
<dbReference type="InterPro" id="IPR036676">
    <property type="entry name" value="PurM-like_C_sf"/>
</dbReference>
<keyword evidence="14 19" id="KW-0547">Nucleotide-binding</keyword>
<dbReference type="GO" id="GO:0006164">
    <property type="term" value="P:purine nucleotide biosynthetic process"/>
    <property type="evidence" value="ECO:0000318"/>
    <property type="project" value="GO_Central"/>
</dbReference>
<dbReference type="InterPro" id="IPR036921">
    <property type="entry name" value="PurM-like_N_sf"/>
</dbReference>
<dbReference type="InterPro" id="IPR020562">
    <property type="entry name" value="PRibGlycinamide_synth_N"/>
</dbReference>
<dbReference type="HAMAP" id="MF_00741">
    <property type="entry name" value="AIRS"/>
    <property type="match status" value="1"/>
</dbReference>
<dbReference type="InterPro" id="IPR011761">
    <property type="entry name" value="ATP-grasp"/>
</dbReference>
<dbReference type="Pfam" id="PF02844">
    <property type="entry name" value="GARS_N"/>
    <property type="match status" value="1"/>
</dbReference>
<keyword evidence="16 19" id="KW-0067">ATP-binding</keyword>
<feature type="region of interest" description="Disordered" evidence="20">
    <location>
        <begin position="249"/>
        <end position="268"/>
    </location>
</feature>
<dbReference type="PROSITE" id="PS50975">
    <property type="entry name" value="ATP_GRASP"/>
    <property type="match status" value="1"/>
</dbReference>
<evidence type="ECO:0000256" key="1">
    <source>
        <dbReference type="ARBA" id="ARBA00004686"/>
    </source>
</evidence>
<dbReference type="Gene3D" id="3.40.50.20">
    <property type="match status" value="1"/>
</dbReference>
<dbReference type="CDD" id="cd08645">
    <property type="entry name" value="FMT_core_GART"/>
    <property type="match status" value="1"/>
</dbReference>
<evidence type="ECO:0000256" key="11">
    <source>
        <dbReference type="ARBA" id="ARBA00022598"/>
    </source>
</evidence>
<dbReference type="InterPro" id="IPR010918">
    <property type="entry name" value="PurM-like_C_dom"/>
</dbReference>
<dbReference type="Gene3D" id="3.40.50.170">
    <property type="entry name" value="Formyl transferase, N-terminal domain"/>
    <property type="match status" value="1"/>
</dbReference>
<dbReference type="GO" id="GO:0004641">
    <property type="term" value="F:phosphoribosylformylglycinamidine cyclo-ligase activity"/>
    <property type="evidence" value="ECO:0000318"/>
    <property type="project" value="GO_Central"/>
</dbReference>
<dbReference type="InterPro" id="IPR001555">
    <property type="entry name" value="GART_AS"/>
</dbReference>
<dbReference type="PROSITE" id="PS00184">
    <property type="entry name" value="GARS"/>
    <property type="match status" value="1"/>
</dbReference>
<dbReference type="InterPro" id="IPR020559">
    <property type="entry name" value="PRibGlycinamide_synth_CS"/>
</dbReference>
<dbReference type="RefSeq" id="XP_001745462.1">
    <property type="nucleotide sequence ID" value="XM_001745410.1"/>
</dbReference>